<dbReference type="Proteomes" id="UP001150603">
    <property type="component" value="Unassembled WGS sequence"/>
</dbReference>
<accession>A0ACC1J0F6</accession>
<evidence type="ECO:0000313" key="2">
    <source>
        <dbReference type="Proteomes" id="UP001150603"/>
    </source>
</evidence>
<proteinExistence type="predicted"/>
<name>A0ACC1J0F6_9FUNG</name>
<feature type="non-terminal residue" evidence="1">
    <location>
        <position position="401"/>
    </location>
</feature>
<protein>
    <submittedName>
        <fullName evidence="1">Uncharacterized protein</fullName>
    </submittedName>
</protein>
<gene>
    <name evidence="1" type="ORF">FBU59_006269</name>
</gene>
<dbReference type="EMBL" id="JANBPW010005383">
    <property type="protein sequence ID" value="KAJ1932735.1"/>
    <property type="molecule type" value="Genomic_DNA"/>
</dbReference>
<organism evidence="1 2">
    <name type="scientific">Linderina macrospora</name>
    <dbReference type="NCBI Taxonomy" id="4868"/>
    <lineage>
        <taxon>Eukaryota</taxon>
        <taxon>Fungi</taxon>
        <taxon>Fungi incertae sedis</taxon>
        <taxon>Zoopagomycota</taxon>
        <taxon>Kickxellomycotina</taxon>
        <taxon>Kickxellomycetes</taxon>
        <taxon>Kickxellales</taxon>
        <taxon>Kickxellaceae</taxon>
        <taxon>Linderina</taxon>
    </lineage>
</organism>
<reference evidence="1" key="1">
    <citation type="submission" date="2022-07" db="EMBL/GenBank/DDBJ databases">
        <title>Phylogenomic reconstructions and comparative analyses of Kickxellomycotina fungi.</title>
        <authorList>
            <person name="Reynolds N.K."/>
            <person name="Stajich J.E."/>
            <person name="Barry K."/>
            <person name="Grigoriev I.V."/>
            <person name="Crous P."/>
            <person name="Smith M.E."/>
        </authorList>
    </citation>
    <scope>NUCLEOTIDE SEQUENCE</scope>
    <source>
        <strain evidence="1">NRRL 5244</strain>
    </source>
</reference>
<evidence type="ECO:0000313" key="1">
    <source>
        <dbReference type="EMBL" id="KAJ1932735.1"/>
    </source>
</evidence>
<comment type="caution">
    <text evidence="1">The sequence shown here is derived from an EMBL/GenBank/DDBJ whole genome shotgun (WGS) entry which is preliminary data.</text>
</comment>
<keyword evidence="2" id="KW-1185">Reference proteome</keyword>
<sequence>MSTNHRAAKRPSLGLQQLPLRKMSTQDSVQGSRSVMSQAGGLAEGLRGRTYSSLSLETADLSCGDQSASVDKASALRQPDLDRIYENKSVEHRLQREAELKWIREVAGIINELKLMLSEDTVVQRCRSLNALLREGNGVVVASPDWHLRYVVEAISQYRANSHVVRHLLQVVLRLQQLNKRYLRTFCLHGLLPLTLPILQMRLQQGVPSFSADHELRGEALRLADRVCRDKDTTVVHSFLACGGVTALCNALDSLADVDVEVGWMQVARVLSTLVNLVTDESLREHLSTNDIPDMLLHSRIHISLGRVMGKYGAACVSPASSLSSASNLSDIPSSAAALADRMHLNVRGVLTMGSRLLYRLVTLGDSLEVPLCESPVMKNVLRYLARYQKQDIVFVLHAVR</sequence>